<sequence length="68" mass="7191">QAELIRAAPATYLRADGHIDNERIAASLEQALVETLPAVREAPARFAAIHRDAAAASSGELARRLSAV</sequence>
<protein>
    <submittedName>
        <fullName evidence="1">Uncharacterized protein</fullName>
    </submittedName>
</protein>
<dbReference type="AlphaFoldDB" id="A0A6G3Y029"/>
<reference evidence="1" key="1">
    <citation type="submission" date="2020-01" db="EMBL/GenBank/DDBJ databases">
        <title>Insect and environment-associated Actinomycetes.</title>
        <authorList>
            <person name="Currrie C."/>
            <person name="Chevrette M."/>
            <person name="Carlson C."/>
            <person name="Stubbendieck R."/>
            <person name="Wendt-Pienkowski E."/>
        </authorList>
    </citation>
    <scope>NUCLEOTIDE SEQUENCE</scope>
    <source>
        <strain evidence="1">SID7499</strain>
    </source>
</reference>
<comment type="caution">
    <text evidence="1">The sequence shown here is derived from an EMBL/GenBank/DDBJ whole genome shotgun (WGS) entry which is preliminary data.</text>
</comment>
<accession>A0A6G3Y029</accession>
<proteinExistence type="predicted"/>
<gene>
    <name evidence="1" type="ORF">G3M58_95375</name>
</gene>
<evidence type="ECO:0000313" key="1">
    <source>
        <dbReference type="EMBL" id="NEE23428.1"/>
    </source>
</evidence>
<feature type="non-terminal residue" evidence="1">
    <location>
        <position position="68"/>
    </location>
</feature>
<feature type="non-terminal residue" evidence="1">
    <location>
        <position position="1"/>
    </location>
</feature>
<organism evidence="1">
    <name type="scientific">Streptomyces sp. SID7499</name>
    <dbReference type="NCBI Taxonomy" id="2706086"/>
    <lineage>
        <taxon>Bacteria</taxon>
        <taxon>Bacillati</taxon>
        <taxon>Actinomycetota</taxon>
        <taxon>Actinomycetes</taxon>
        <taxon>Kitasatosporales</taxon>
        <taxon>Streptomycetaceae</taxon>
        <taxon>Streptomyces</taxon>
    </lineage>
</organism>
<name>A0A6G3Y029_9ACTN</name>
<dbReference type="EMBL" id="JAAGMN010010369">
    <property type="protein sequence ID" value="NEE23428.1"/>
    <property type="molecule type" value="Genomic_DNA"/>
</dbReference>